<name>A0ABW8CK14_STRBI</name>
<dbReference type="EMBL" id="JBITYT010000001">
    <property type="protein sequence ID" value="MFI9117888.1"/>
    <property type="molecule type" value="Genomic_DNA"/>
</dbReference>
<protein>
    <submittedName>
        <fullName evidence="2">Uncharacterized protein</fullName>
    </submittedName>
</protein>
<evidence type="ECO:0000256" key="1">
    <source>
        <dbReference type="SAM" id="MobiDB-lite"/>
    </source>
</evidence>
<proteinExistence type="predicted"/>
<accession>A0ABW8CK14</accession>
<organism evidence="2 3">
    <name type="scientific">Streptomyces bikiniensis</name>
    <dbReference type="NCBI Taxonomy" id="1896"/>
    <lineage>
        <taxon>Bacteria</taxon>
        <taxon>Bacillati</taxon>
        <taxon>Actinomycetota</taxon>
        <taxon>Actinomycetes</taxon>
        <taxon>Kitasatosporales</taxon>
        <taxon>Streptomycetaceae</taxon>
        <taxon>Streptomyces</taxon>
    </lineage>
</organism>
<reference evidence="2 3" key="1">
    <citation type="submission" date="2024-10" db="EMBL/GenBank/DDBJ databases">
        <title>The Natural Products Discovery Center: Release of the First 8490 Sequenced Strains for Exploring Actinobacteria Biosynthetic Diversity.</title>
        <authorList>
            <person name="Kalkreuter E."/>
            <person name="Kautsar S.A."/>
            <person name="Yang D."/>
            <person name="Bader C.D."/>
            <person name="Teijaro C.N."/>
            <person name="Fluegel L."/>
            <person name="Davis C.M."/>
            <person name="Simpson J.R."/>
            <person name="Lauterbach L."/>
            <person name="Steele A.D."/>
            <person name="Gui C."/>
            <person name="Meng S."/>
            <person name="Li G."/>
            <person name="Viehrig K."/>
            <person name="Ye F."/>
            <person name="Su P."/>
            <person name="Kiefer A.F."/>
            <person name="Nichols A."/>
            <person name="Cepeda A.J."/>
            <person name="Yan W."/>
            <person name="Fan B."/>
            <person name="Jiang Y."/>
            <person name="Adhikari A."/>
            <person name="Zheng C.-J."/>
            <person name="Schuster L."/>
            <person name="Cowan T.M."/>
            <person name="Smanski M.J."/>
            <person name="Chevrette M.G."/>
            <person name="De Carvalho L.P.S."/>
            <person name="Shen B."/>
        </authorList>
    </citation>
    <scope>NUCLEOTIDE SEQUENCE [LARGE SCALE GENOMIC DNA]</scope>
    <source>
        <strain evidence="2 3">NPDC053346</strain>
    </source>
</reference>
<keyword evidence="3" id="KW-1185">Reference proteome</keyword>
<sequence length="201" mass="22812">MASLEPKETGGELVPLRPGDGGHGPVHPRAEMVQVLAERGFGRNEISRRTGIPEVSVSRIAESLGITFDRSQTEQALKARLADLKESQMGLAMGAIEDMIKARYRIATAATDRDFAFATKAFNDLSQVYQRLVPQWTPEDVNEEATSFLDNLMRGIKRQDELFNVYDEMYDRGELEEIPASYVEYRKKREENERADREGFH</sequence>
<feature type="compositionally biased region" description="Basic and acidic residues" evidence="1">
    <location>
        <begin position="1"/>
        <end position="10"/>
    </location>
</feature>
<feature type="region of interest" description="Disordered" evidence="1">
    <location>
        <begin position="1"/>
        <end position="27"/>
    </location>
</feature>
<evidence type="ECO:0000313" key="3">
    <source>
        <dbReference type="Proteomes" id="UP001614391"/>
    </source>
</evidence>
<dbReference type="Proteomes" id="UP001614391">
    <property type="component" value="Unassembled WGS sequence"/>
</dbReference>
<evidence type="ECO:0000313" key="2">
    <source>
        <dbReference type="EMBL" id="MFI9117888.1"/>
    </source>
</evidence>
<dbReference type="RefSeq" id="WP_399609451.1">
    <property type="nucleotide sequence ID" value="NZ_JBITYT010000001.1"/>
</dbReference>
<comment type="caution">
    <text evidence="2">The sequence shown here is derived from an EMBL/GenBank/DDBJ whole genome shotgun (WGS) entry which is preliminary data.</text>
</comment>
<gene>
    <name evidence="2" type="ORF">ACIGW0_00515</name>
</gene>